<evidence type="ECO:0000256" key="4">
    <source>
        <dbReference type="ARBA" id="ARBA00022842"/>
    </source>
</evidence>
<dbReference type="OrthoDB" id="9788687at2"/>
<dbReference type="PROSITE" id="PS50878">
    <property type="entry name" value="RT_POL"/>
    <property type="match status" value="1"/>
</dbReference>
<dbReference type="GO" id="GO:0003723">
    <property type="term" value="F:RNA binding"/>
    <property type="evidence" value="ECO:0007669"/>
    <property type="project" value="InterPro"/>
</dbReference>
<dbReference type="InterPro" id="IPR000477">
    <property type="entry name" value="RT_dom"/>
</dbReference>
<feature type="domain" description="Reverse transcriptase" evidence="6">
    <location>
        <begin position="1"/>
        <end position="153"/>
    </location>
</feature>
<evidence type="ECO:0000256" key="3">
    <source>
        <dbReference type="ARBA" id="ARBA00022723"/>
    </source>
</evidence>
<evidence type="ECO:0000256" key="2">
    <source>
        <dbReference type="ARBA" id="ARBA00022695"/>
    </source>
</evidence>
<evidence type="ECO:0000313" key="7">
    <source>
        <dbReference type="EMBL" id="KHD84094.1"/>
    </source>
</evidence>
<keyword evidence="5" id="KW-0695">RNA-directed DNA polymerase</keyword>
<protein>
    <recommendedName>
        <fullName evidence="6">Reverse transcriptase domain-containing protein</fullName>
    </recommendedName>
</protein>
<dbReference type="GO" id="GO:0046872">
    <property type="term" value="F:metal ion binding"/>
    <property type="evidence" value="ECO:0007669"/>
    <property type="project" value="UniProtKB-KW"/>
</dbReference>
<proteinExistence type="predicted"/>
<dbReference type="GO" id="GO:0003964">
    <property type="term" value="F:RNA-directed DNA polymerase activity"/>
    <property type="evidence" value="ECO:0007669"/>
    <property type="project" value="UniProtKB-KW"/>
</dbReference>
<keyword evidence="4" id="KW-0460">Magnesium</keyword>
<evidence type="ECO:0000259" key="6">
    <source>
        <dbReference type="PROSITE" id="PS50878"/>
    </source>
</evidence>
<dbReference type="Proteomes" id="UP000030588">
    <property type="component" value="Unassembled WGS sequence"/>
</dbReference>
<reference evidence="7 8" key="1">
    <citation type="submission" date="2014-10" db="EMBL/GenBank/DDBJ databases">
        <title>Draft genome of phytase producing Bacillus ginsengihumi strain M2.11.</title>
        <authorList>
            <person name="Toymentseva A."/>
            <person name="Boulygina E.A."/>
            <person name="Kazakov S.V."/>
            <person name="Kayumov I."/>
            <person name="Suleimanova A.D."/>
            <person name="Mardanova A.M."/>
            <person name="Maria S.N."/>
            <person name="Sergey M.Y."/>
            <person name="Sharipova M.R."/>
        </authorList>
    </citation>
    <scope>NUCLEOTIDE SEQUENCE [LARGE SCALE GENOMIC DNA]</scope>
    <source>
        <strain evidence="7 8">M2.11</strain>
    </source>
</reference>
<sequence length="153" mass="17935">MKNIEEFYNATPFTKIINGKERTLYNPSFKYKKVLNKINIYLQQILPPSFVFGGIKGRNYVMNATLHKDHSNFLLLDLKDFFPSTRDFYVYNFFKNKLRMSTDIAKICTLLTTVKLALNTQERNLPQGFATSPYLSFLCYYDMYNSISKISKS</sequence>
<evidence type="ECO:0000313" key="8">
    <source>
        <dbReference type="Proteomes" id="UP000030588"/>
    </source>
</evidence>
<keyword evidence="2" id="KW-0548">Nucleotidyltransferase</keyword>
<gene>
    <name evidence="7" type="ORF">NG54_17735</name>
</gene>
<comment type="caution">
    <text evidence="7">The sequence shown here is derived from an EMBL/GenBank/DDBJ whole genome shotgun (WGS) entry which is preliminary data.</text>
</comment>
<evidence type="ECO:0000256" key="5">
    <source>
        <dbReference type="ARBA" id="ARBA00022918"/>
    </source>
</evidence>
<keyword evidence="1" id="KW-0808">Transferase</keyword>
<dbReference type="InterPro" id="IPR000123">
    <property type="entry name" value="Reverse_transcriptase_msDNA"/>
</dbReference>
<organism evidence="7 8">
    <name type="scientific">Heyndrickxia ginsengihumi</name>
    <dbReference type="NCBI Taxonomy" id="363870"/>
    <lineage>
        <taxon>Bacteria</taxon>
        <taxon>Bacillati</taxon>
        <taxon>Bacillota</taxon>
        <taxon>Bacilli</taxon>
        <taxon>Bacillales</taxon>
        <taxon>Bacillaceae</taxon>
        <taxon>Heyndrickxia</taxon>
    </lineage>
</organism>
<evidence type="ECO:0000256" key="1">
    <source>
        <dbReference type="ARBA" id="ARBA00022679"/>
    </source>
</evidence>
<accession>A0A0A6VC20</accession>
<dbReference type="EMBL" id="JRUN01000105">
    <property type="protein sequence ID" value="KHD84094.1"/>
    <property type="molecule type" value="Genomic_DNA"/>
</dbReference>
<keyword evidence="3" id="KW-0479">Metal-binding</keyword>
<dbReference type="RefSeq" id="WP_035356268.1">
    <property type="nucleotide sequence ID" value="NZ_JRUN01000105.1"/>
</dbReference>
<name>A0A0A6VC20_9BACI</name>
<dbReference type="PRINTS" id="PR00866">
    <property type="entry name" value="RNADNAPOLMS"/>
</dbReference>
<dbReference type="AlphaFoldDB" id="A0A0A6VC20"/>